<dbReference type="STRING" id="34506.A0A090KW87"/>
<evidence type="ECO:0000256" key="1">
    <source>
        <dbReference type="ARBA" id="ARBA00022574"/>
    </source>
</evidence>
<evidence type="ECO:0000256" key="4">
    <source>
        <dbReference type="SAM" id="MobiDB-lite"/>
    </source>
</evidence>
<evidence type="ECO:0000313" key="6">
    <source>
        <dbReference type="Proteomes" id="UP000035682"/>
    </source>
</evidence>
<feature type="compositionally biased region" description="Basic and acidic residues" evidence="4">
    <location>
        <begin position="26"/>
        <end position="47"/>
    </location>
</feature>
<evidence type="ECO:0000313" key="7">
    <source>
        <dbReference type="WBParaSite" id="SRAE_1000001700.1"/>
    </source>
</evidence>
<keyword evidence="6" id="KW-1185">Reference proteome</keyword>
<keyword evidence="1 3" id="KW-0853">WD repeat</keyword>
<organism evidence="5">
    <name type="scientific">Strongyloides ratti</name>
    <name type="common">Parasitic roundworm</name>
    <dbReference type="NCBI Taxonomy" id="34506"/>
    <lineage>
        <taxon>Eukaryota</taxon>
        <taxon>Metazoa</taxon>
        <taxon>Ecdysozoa</taxon>
        <taxon>Nematoda</taxon>
        <taxon>Chromadorea</taxon>
        <taxon>Rhabditida</taxon>
        <taxon>Tylenchina</taxon>
        <taxon>Panagrolaimomorpha</taxon>
        <taxon>Strongyloidoidea</taxon>
        <taxon>Strongyloididae</taxon>
        <taxon>Strongyloides</taxon>
    </lineage>
</organism>
<reference evidence="5 6" key="1">
    <citation type="submission" date="2014-09" db="EMBL/GenBank/DDBJ databases">
        <authorList>
            <person name="Martin A.A."/>
        </authorList>
    </citation>
    <scope>NUCLEOTIDE SEQUENCE</scope>
    <source>
        <strain evidence="6">ED321</strain>
        <strain evidence="5">ED321 Heterogonic</strain>
    </source>
</reference>
<reference evidence="7" key="2">
    <citation type="submission" date="2020-12" db="UniProtKB">
        <authorList>
            <consortium name="WormBaseParasite"/>
        </authorList>
    </citation>
    <scope>IDENTIFICATION</scope>
</reference>
<dbReference type="eggNOG" id="KOG2394">
    <property type="taxonomic scope" value="Eukaryota"/>
</dbReference>
<dbReference type="CTD" id="36374105"/>
<feature type="region of interest" description="Disordered" evidence="4">
    <location>
        <begin position="1"/>
        <end position="47"/>
    </location>
</feature>
<evidence type="ECO:0000256" key="2">
    <source>
        <dbReference type="ARBA" id="ARBA00022737"/>
    </source>
</evidence>
<dbReference type="InterPro" id="IPR051362">
    <property type="entry name" value="WD_repeat_creC_regulators"/>
</dbReference>
<dbReference type="PANTHER" id="PTHR14107:SF16">
    <property type="entry name" value="AT02583P"/>
    <property type="match status" value="1"/>
</dbReference>
<dbReference type="SUPFAM" id="SSF50978">
    <property type="entry name" value="WD40 repeat-like"/>
    <property type="match status" value="1"/>
</dbReference>
<dbReference type="PROSITE" id="PS50082">
    <property type="entry name" value="WD_REPEATS_2"/>
    <property type="match status" value="1"/>
</dbReference>
<dbReference type="OMA" id="KVAFDPY"/>
<protein>
    <submittedName>
        <fullName evidence="5 7">AT02583p</fullName>
    </submittedName>
</protein>
<dbReference type="InterPro" id="IPR015943">
    <property type="entry name" value="WD40/YVTN_repeat-like_dom_sf"/>
</dbReference>
<evidence type="ECO:0000313" key="8">
    <source>
        <dbReference type="WormBase" id="SRAE_1000001700"/>
    </source>
</evidence>
<dbReference type="Proteomes" id="UP000035682">
    <property type="component" value="Unplaced"/>
</dbReference>
<evidence type="ECO:0000313" key="5">
    <source>
        <dbReference type="EMBL" id="CEF61740.1"/>
    </source>
</evidence>
<dbReference type="WormBase" id="SRAE_1000001700">
    <property type="protein sequence ID" value="SRP01028"/>
    <property type="gene ID" value="WBGene00256610"/>
</dbReference>
<dbReference type="GeneID" id="36374105"/>
<dbReference type="WBParaSite" id="SRAE_1000001700.1">
    <property type="protein sequence ID" value="SRAE_1000001700.1"/>
    <property type="gene ID" value="WBGene00256610"/>
</dbReference>
<proteinExistence type="predicted"/>
<evidence type="ECO:0000256" key="3">
    <source>
        <dbReference type="PROSITE-ProRule" id="PRU00221"/>
    </source>
</evidence>
<dbReference type="OrthoDB" id="3367at2759"/>
<keyword evidence="2" id="KW-0677">Repeat</keyword>
<dbReference type="InterPro" id="IPR036322">
    <property type="entry name" value="WD40_repeat_dom_sf"/>
</dbReference>
<feature type="compositionally biased region" description="Low complexity" evidence="4">
    <location>
        <begin position="8"/>
        <end position="24"/>
    </location>
</feature>
<dbReference type="Pfam" id="PF00400">
    <property type="entry name" value="WD40"/>
    <property type="match status" value="1"/>
</dbReference>
<dbReference type="Gene3D" id="2.130.10.10">
    <property type="entry name" value="YVTN repeat-like/Quinoprotein amine dehydrogenase"/>
    <property type="match status" value="1"/>
</dbReference>
<dbReference type="PANTHER" id="PTHR14107">
    <property type="entry name" value="WD REPEAT PROTEIN"/>
    <property type="match status" value="1"/>
</dbReference>
<dbReference type="AlphaFoldDB" id="A0A090KW87"/>
<dbReference type="EMBL" id="LN609528">
    <property type="protein sequence ID" value="CEF61740.1"/>
    <property type="molecule type" value="Genomic_DNA"/>
</dbReference>
<accession>A0A090KW87</accession>
<feature type="repeat" description="WD" evidence="3">
    <location>
        <begin position="310"/>
        <end position="351"/>
    </location>
</feature>
<dbReference type="InterPro" id="IPR001680">
    <property type="entry name" value="WD40_rpt"/>
</dbReference>
<dbReference type="SMART" id="SM00320">
    <property type="entry name" value="WD40"/>
    <property type="match status" value="5"/>
</dbReference>
<dbReference type="RefSeq" id="XP_024500942.1">
    <property type="nucleotide sequence ID" value="XM_024646800.1"/>
</dbReference>
<sequence>MISNYHGYYTTNTTMPSSSYSPSPKEGTDERRDDEREEGKDGLRDEGIKTQFITREGIYKSQCMAEYIKIATRLPTSPGQTSTTLSTLNVPVRVSMSSIDGGNDCRIAFNIGRELFIYEYNEKNQSIDPSKPLDKRIYKGTYPTAHSFNKYIDNEENCTIIIGFSAGQIQQLDPLQKDIQTSRLFNEDRLIDRTPVTCINWIPFEQSLFVVSHSSGNLYLYDTEITCSLTPPIYHVIKGGNGYTIYSNKSKENRLPINPLTRWKIGKGSLHQFEFSKNNNNNENLLLGTVSHDGFLRIFNYTNMELIIQMKSYFGGLLCLDWSPDNKYIVTGGEDDMITVFNVNEEKVIARGQGHKSWISQVKFDPYMTVTEEEVKRRRGNKFCRTTAVNDDEIVYRVGSVGFDAEIALWEVTEEILTTPFKKNIQSMHYIPHQQSTILSEDGGSSKKKQPKHHRKVFSFGIKSGKELTNIVYNNNDDYIDESGMNLFGTVFCPKMDQVPVMEPMILKKISQDRLTSLIFRKGCMITACQEGNILVWDRPI</sequence>
<name>A0A090KW87_STRRB</name>
<gene>
    <name evidence="5 7 8" type="ORF">SRAE_1000001700</name>
</gene>